<keyword evidence="6" id="KW-1185">Reference proteome</keyword>
<dbReference type="GO" id="GO:0019867">
    <property type="term" value="C:outer membrane"/>
    <property type="evidence" value="ECO:0007669"/>
    <property type="project" value="InterPro"/>
</dbReference>
<comment type="subcellular location">
    <subcellularLocation>
        <location evidence="1">Membrane</location>
    </subcellularLocation>
</comment>
<feature type="domain" description="Bacterial surface antigen (D15)" evidence="4">
    <location>
        <begin position="350"/>
        <end position="647"/>
    </location>
</feature>
<organism evidence="5 6">
    <name type="scientific">Phenylobacterium zucineum (strain HLK1)</name>
    <dbReference type="NCBI Taxonomy" id="450851"/>
    <lineage>
        <taxon>Bacteria</taxon>
        <taxon>Pseudomonadati</taxon>
        <taxon>Pseudomonadota</taxon>
        <taxon>Alphaproteobacteria</taxon>
        <taxon>Caulobacterales</taxon>
        <taxon>Caulobacteraceae</taxon>
        <taxon>Phenylobacterium</taxon>
    </lineage>
</organism>
<name>B4R9Q7_PHEZH</name>
<keyword evidence="3" id="KW-0472">Membrane</keyword>
<dbReference type="PANTHER" id="PTHR12815">
    <property type="entry name" value="SORTING AND ASSEMBLY MACHINERY SAMM50 PROTEIN FAMILY MEMBER"/>
    <property type="match status" value="1"/>
</dbReference>
<proteinExistence type="predicted"/>
<evidence type="ECO:0000256" key="1">
    <source>
        <dbReference type="ARBA" id="ARBA00004370"/>
    </source>
</evidence>
<dbReference type="HOGENOM" id="CLU_018618_0_1_5"/>
<dbReference type="OrthoDB" id="9769707at2"/>
<dbReference type="AlphaFoldDB" id="B4R9Q7"/>
<dbReference type="Gene3D" id="2.40.160.50">
    <property type="entry name" value="membrane protein fhac: a member of the omp85/tpsb transporter family"/>
    <property type="match status" value="1"/>
</dbReference>
<dbReference type="Pfam" id="PF01103">
    <property type="entry name" value="Omp85"/>
    <property type="match status" value="1"/>
</dbReference>
<dbReference type="EMBL" id="CP000747">
    <property type="protein sequence ID" value="ACG77821.1"/>
    <property type="molecule type" value="Genomic_DNA"/>
</dbReference>
<dbReference type="Gene3D" id="3.10.20.310">
    <property type="entry name" value="membrane protein fhac"/>
    <property type="match status" value="1"/>
</dbReference>
<dbReference type="InterPro" id="IPR000184">
    <property type="entry name" value="Bac_surfAg_D15"/>
</dbReference>
<dbReference type="eggNOG" id="COG0729">
    <property type="taxonomic scope" value="Bacteria"/>
</dbReference>
<evidence type="ECO:0000256" key="2">
    <source>
        <dbReference type="ARBA" id="ARBA00022452"/>
    </source>
</evidence>
<gene>
    <name evidence="5" type="ordered locus">PHZ_c1407</name>
</gene>
<accession>B4R9Q7</accession>
<reference evidence="5 6" key="1">
    <citation type="journal article" date="2008" name="BMC Genomics">
        <title>Complete genome of Phenylobacterium zucineum - a novel facultative intracellular bacterium isolated from human erythroleukemia cell line K562.</title>
        <authorList>
            <person name="Luo Y."/>
            <person name="Xu X."/>
            <person name="Ding Z."/>
            <person name="Liu Z."/>
            <person name="Zhang B."/>
            <person name="Yan Z."/>
            <person name="Sun J."/>
            <person name="Hu S."/>
            <person name="Hu X."/>
        </authorList>
    </citation>
    <scope>NUCLEOTIDE SEQUENCE [LARGE SCALE GENOMIC DNA]</scope>
    <source>
        <strain evidence="5 6">HLK1</strain>
    </source>
</reference>
<sequence>MGIVPLRRRLFTFIDLLRCRRAPSRFAFDGLARPARDRRRPRRYREGGARGESSLGRLIYAVAAAAALCVQGLGAEARAEPRARVEGELGDDLRDAIQRAIGDIDDPIETRFEARRRARAAAEDAIAVLRSEGYYAYSVEPDVSESDPPVPLVRIQPGPRFTLGEAAIDWQGEAPDEPSQAAARDAVDLEPGAPGRAAEVVAAEGRIVATLQGRGYADASPRPREVIVDHADDSLTPTYRIAAGRLVRLNGVELRTDGRTRPAWVDGLAPWTPGERYSPDSVGELERRLLDTGVYDSVTVALAPAERETAEGLRPVVVSLAERKRRSIEAGASYSTTDGAGVDVRWTRYNVLGRADTLAVLGRLSEQDSRVGVDLTLPHWRRAQQTLVLGAAAYDVSTDAYDETGFGVRTDVTRRYGKTSYLTVGGTLDASRTKDRRPEDLSSLGRDIVTASVLGEVLLDRSNDPLDPRRGWRVAARAEPTVLLGEENLPYVRVQVQGTGYLPLDDQARTVLAGRLRVGRILNGSIPEVPASRRFFAGGGGSVRGFPYQAVGPRLADNTPKGGLSLFEASAEVRRDLTERWGVALFVDAGSVGSSGAVDLGDLAVGAGFGVRYNLGFAPIRVDIATPVSNRRGEAAFQIYLSIGQSF</sequence>
<dbReference type="STRING" id="450851.PHZ_c1407"/>
<evidence type="ECO:0000256" key="3">
    <source>
        <dbReference type="ARBA" id="ARBA00023136"/>
    </source>
</evidence>
<evidence type="ECO:0000313" key="6">
    <source>
        <dbReference type="Proteomes" id="UP000001868"/>
    </source>
</evidence>
<evidence type="ECO:0000259" key="4">
    <source>
        <dbReference type="Pfam" id="PF01103"/>
    </source>
</evidence>
<dbReference type="Proteomes" id="UP000001868">
    <property type="component" value="Chromosome"/>
</dbReference>
<dbReference type="InterPro" id="IPR039910">
    <property type="entry name" value="D15-like"/>
</dbReference>
<dbReference type="RefSeq" id="WP_012521965.1">
    <property type="nucleotide sequence ID" value="NC_011144.1"/>
</dbReference>
<dbReference type="KEGG" id="pzu:PHZ_c1407"/>
<dbReference type="PANTHER" id="PTHR12815:SF42">
    <property type="entry name" value="BACTERIAL SURFACE ANTIGEN (D15) DOMAIN-CONTAINING PROTEIN"/>
    <property type="match status" value="1"/>
</dbReference>
<protein>
    <recommendedName>
        <fullName evidence="4">Bacterial surface antigen (D15) domain-containing protein</fullName>
    </recommendedName>
</protein>
<keyword evidence="2" id="KW-0812">Transmembrane</keyword>
<evidence type="ECO:0000313" key="5">
    <source>
        <dbReference type="EMBL" id="ACG77821.1"/>
    </source>
</evidence>
<keyword evidence="2" id="KW-1134">Transmembrane beta strand</keyword>